<dbReference type="PANTHER" id="PTHR37816">
    <property type="entry name" value="YALI0E33011P"/>
    <property type="match status" value="1"/>
</dbReference>
<protein>
    <submittedName>
        <fullName evidence="1">Topology modulation protein</fullName>
    </submittedName>
</protein>
<evidence type="ECO:0000313" key="2">
    <source>
        <dbReference type="Proteomes" id="UP000316426"/>
    </source>
</evidence>
<gene>
    <name evidence="1" type="ORF">Spa11_09640</name>
</gene>
<keyword evidence="2" id="KW-1185">Reference proteome</keyword>
<dbReference type="SUPFAM" id="SSF52540">
    <property type="entry name" value="P-loop containing nucleoside triphosphate hydrolases"/>
    <property type="match status" value="1"/>
</dbReference>
<dbReference type="Pfam" id="PF13238">
    <property type="entry name" value="AAA_18"/>
    <property type="match status" value="1"/>
</dbReference>
<evidence type="ECO:0000313" key="1">
    <source>
        <dbReference type="EMBL" id="QDV72782.1"/>
    </source>
</evidence>
<dbReference type="AlphaFoldDB" id="A0A518K4R5"/>
<organism evidence="1 2">
    <name type="scientific">Botrimarina mediterranea</name>
    <dbReference type="NCBI Taxonomy" id="2528022"/>
    <lineage>
        <taxon>Bacteria</taxon>
        <taxon>Pseudomonadati</taxon>
        <taxon>Planctomycetota</taxon>
        <taxon>Planctomycetia</taxon>
        <taxon>Pirellulales</taxon>
        <taxon>Lacipirellulaceae</taxon>
        <taxon>Botrimarina</taxon>
    </lineage>
</organism>
<dbReference type="Proteomes" id="UP000316426">
    <property type="component" value="Chromosome"/>
</dbReference>
<dbReference type="EMBL" id="CP036349">
    <property type="protein sequence ID" value="QDV72782.1"/>
    <property type="molecule type" value="Genomic_DNA"/>
</dbReference>
<dbReference type="InterPro" id="IPR052922">
    <property type="entry name" value="Cytidylate_Kinase-2"/>
</dbReference>
<dbReference type="KEGG" id="bmei:Spa11_09640"/>
<proteinExistence type="predicted"/>
<reference evidence="1 2" key="1">
    <citation type="submission" date="2019-02" db="EMBL/GenBank/DDBJ databases">
        <title>Deep-cultivation of Planctomycetes and their phenomic and genomic characterization uncovers novel biology.</title>
        <authorList>
            <person name="Wiegand S."/>
            <person name="Jogler M."/>
            <person name="Boedeker C."/>
            <person name="Pinto D."/>
            <person name="Vollmers J."/>
            <person name="Rivas-Marin E."/>
            <person name="Kohn T."/>
            <person name="Peeters S.H."/>
            <person name="Heuer A."/>
            <person name="Rast P."/>
            <person name="Oberbeckmann S."/>
            <person name="Bunk B."/>
            <person name="Jeske O."/>
            <person name="Meyerdierks A."/>
            <person name="Storesund J.E."/>
            <person name="Kallscheuer N."/>
            <person name="Luecker S."/>
            <person name="Lage O.M."/>
            <person name="Pohl T."/>
            <person name="Merkel B.J."/>
            <person name="Hornburger P."/>
            <person name="Mueller R.-W."/>
            <person name="Bruemmer F."/>
            <person name="Labrenz M."/>
            <person name="Spormann A.M."/>
            <person name="Op den Camp H."/>
            <person name="Overmann J."/>
            <person name="Amann R."/>
            <person name="Jetten M.S.M."/>
            <person name="Mascher T."/>
            <person name="Medema M.H."/>
            <person name="Devos D.P."/>
            <person name="Kaster A.-K."/>
            <person name="Ovreas L."/>
            <person name="Rohde M."/>
            <person name="Galperin M.Y."/>
            <person name="Jogler C."/>
        </authorList>
    </citation>
    <scope>NUCLEOTIDE SEQUENCE [LARGE SCALE GENOMIC DNA]</scope>
    <source>
        <strain evidence="1 2">Spa11</strain>
    </source>
</reference>
<name>A0A518K4R5_9BACT</name>
<dbReference type="InterPro" id="IPR027417">
    <property type="entry name" value="P-loop_NTPase"/>
</dbReference>
<dbReference type="Gene3D" id="3.40.50.300">
    <property type="entry name" value="P-loop containing nucleotide triphosphate hydrolases"/>
    <property type="match status" value="1"/>
</dbReference>
<sequence>MHSESIIDLLGSRIAVVGAPGAGKSTLAQRLAERLDAKHIDLDALHFLPGWRLRPEEDVRTDVGQAVAAERWVACGNWRNVRDLVWGRATSIVWLDYSLAVCFRRLLKRTVRRCWCGEEFHNGNREDFATQFFSRDSLLLYLLREHRRRREDIGSAIDDPAWRSLTVRRLKRPCELKLVLSQSK</sequence>
<accession>A0A518K4R5</accession>
<dbReference type="PANTHER" id="PTHR37816:SF1">
    <property type="entry name" value="TOXIN"/>
    <property type="match status" value="1"/>
</dbReference>